<sequence>MGKTILCSQQPSAIPYEFDSQIEAIFLRINRVRTDTRGSMLREQVSVESAVSQRHQVSLFYWPRFCKGMVITVPMTLTCATQHGLLTIRDSHISPGRPQTAADRWANGRLVTRLLTWFDFLFLTEILEWSRR</sequence>
<dbReference type="AlphaFoldDB" id="A0AAE1DA04"/>
<proteinExistence type="predicted"/>
<protein>
    <submittedName>
        <fullName evidence="1">Uncharacterized protein</fullName>
    </submittedName>
</protein>
<evidence type="ECO:0000313" key="1">
    <source>
        <dbReference type="EMBL" id="KAK3762210.1"/>
    </source>
</evidence>
<organism evidence="1 2">
    <name type="scientific">Elysia crispata</name>
    <name type="common">lettuce slug</name>
    <dbReference type="NCBI Taxonomy" id="231223"/>
    <lineage>
        <taxon>Eukaryota</taxon>
        <taxon>Metazoa</taxon>
        <taxon>Spiralia</taxon>
        <taxon>Lophotrochozoa</taxon>
        <taxon>Mollusca</taxon>
        <taxon>Gastropoda</taxon>
        <taxon>Heterobranchia</taxon>
        <taxon>Euthyneura</taxon>
        <taxon>Panpulmonata</taxon>
        <taxon>Sacoglossa</taxon>
        <taxon>Placobranchoidea</taxon>
        <taxon>Plakobranchidae</taxon>
        <taxon>Elysia</taxon>
    </lineage>
</organism>
<keyword evidence="2" id="KW-1185">Reference proteome</keyword>
<evidence type="ECO:0000313" key="2">
    <source>
        <dbReference type="Proteomes" id="UP001283361"/>
    </source>
</evidence>
<dbReference type="EMBL" id="JAWDGP010004738">
    <property type="protein sequence ID" value="KAK3762210.1"/>
    <property type="molecule type" value="Genomic_DNA"/>
</dbReference>
<comment type="caution">
    <text evidence="1">The sequence shown here is derived from an EMBL/GenBank/DDBJ whole genome shotgun (WGS) entry which is preliminary data.</text>
</comment>
<gene>
    <name evidence="1" type="ORF">RRG08_057448</name>
</gene>
<reference evidence="1" key="1">
    <citation type="journal article" date="2023" name="G3 (Bethesda)">
        <title>A reference genome for the long-term kleptoplast-retaining sea slug Elysia crispata morphotype clarki.</title>
        <authorList>
            <person name="Eastman K.E."/>
            <person name="Pendleton A.L."/>
            <person name="Shaikh M.A."/>
            <person name="Suttiyut T."/>
            <person name="Ogas R."/>
            <person name="Tomko P."/>
            <person name="Gavelis G."/>
            <person name="Widhalm J.R."/>
            <person name="Wisecaver J.H."/>
        </authorList>
    </citation>
    <scope>NUCLEOTIDE SEQUENCE</scope>
    <source>
        <strain evidence="1">ECLA1</strain>
    </source>
</reference>
<dbReference type="Proteomes" id="UP001283361">
    <property type="component" value="Unassembled WGS sequence"/>
</dbReference>
<accession>A0AAE1DA04</accession>
<name>A0AAE1DA04_9GAST</name>